<dbReference type="Gene3D" id="3.40.50.720">
    <property type="entry name" value="NAD(P)-binding Rossmann-like Domain"/>
    <property type="match status" value="1"/>
</dbReference>
<gene>
    <name evidence="4" type="ORF">METZ01_LOCUS205358</name>
</gene>
<dbReference type="Pfam" id="PF22725">
    <property type="entry name" value="GFO_IDH_MocA_C3"/>
    <property type="match status" value="1"/>
</dbReference>
<name>A0A382EQR6_9ZZZZ</name>
<keyword evidence="1" id="KW-0560">Oxidoreductase</keyword>
<dbReference type="InterPro" id="IPR036291">
    <property type="entry name" value="NAD(P)-bd_dom_sf"/>
</dbReference>
<dbReference type="Pfam" id="PF01408">
    <property type="entry name" value="GFO_IDH_MocA"/>
    <property type="match status" value="1"/>
</dbReference>
<dbReference type="PANTHER" id="PTHR43818:SF11">
    <property type="entry name" value="BCDNA.GH03377"/>
    <property type="match status" value="1"/>
</dbReference>
<organism evidence="4">
    <name type="scientific">marine metagenome</name>
    <dbReference type="NCBI Taxonomy" id="408172"/>
    <lineage>
        <taxon>unclassified sequences</taxon>
        <taxon>metagenomes</taxon>
        <taxon>ecological metagenomes</taxon>
    </lineage>
</organism>
<sequence length="368" mass="40793">FRIVVVFFVNRCGIENWKYHGLFNWRVDMVNIGVIGIGFMGTTHFIAIQDIPDAKVTAICTRDAKKLSGDWRAIKGNFGSGGGVQDLTGIRTYREIDDVLNDPNVDLIDICLPTGMHYDITMKALATGKHVLLEKPIALKLEEADEMVAAAKATGKHLMVGQVLRYFPEFAFLKDAVDDGRYGRFLGLHMKRVISKPLWGSGDWFKKYEDTGAAGIDLHIHDTDFVQYLLGMPDRVHSSGMVSPNGYVLYLSTQYGYDGRDFTITAQSGSIGTAGLTFEHGYDAYFEEGTLWFNSLSGHPVTLYTPDGKESPEINYPEAFTAEISYAVDCLNQGVEPEILSGESARDSLLICLKESESVKTGKTVEIR</sequence>
<dbReference type="InterPro" id="IPR055170">
    <property type="entry name" value="GFO_IDH_MocA-like_dom"/>
</dbReference>
<dbReference type="GO" id="GO:0000166">
    <property type="term" value="F:nucleotide binding"/>
    <property type="evidence" value="ECO:0007669"/>
    <property type="project" value="InterPro"/>
</dbReference>
<protein>
    <submittedName>
        <fullName evidence="4">Uncharacterized protein</fullName>
    </submittedName>
</protein>
<dbReference type="InterPro" id="IPR000683">
    <property type="entry name" value="Gfo/Idh/MocA-like_OxRdtase_N"/>
</dbReference>
<proteinExistence type="predicted"/>
<evidence type="ECO:0000256" key="1">
    <source>
        <dbReference type="ARBA" id="ARBA00023002"/>
    </source>
</evidence>
<feature type="domain" description="GFO/IDH/MocA-like oxidoreductase" evidence="3">
    <location>
        <begin position="171"/>
        <end position="253"/>
    </location>
</feature>
<dbReference type="InterPro" id="IPR050463">
    <property type="entry name" value="Gfo/Idh/MocA_oxidrdct_glycsds"/>
</dbReference>
<dbReference type="SUPFAM" id="SSF55347">
    <property type="entry name" value="Glyceraldehyde-3-phosphate dehydrogenase-like, C-terminal domain"/>
    <property type="match status" value="1"/>
</dbReference>
<dbReference type="Gene3D" id="3.30.360.10">
    <property type="entry name" value="Dihydrodipicolinate Reductase, domain 2"/>
    <property type="match status" value="1"/>
</dbReference>
<dbReference type="SUPFAM" id="SSF51735">
    <property type="entry name" value="NAD(P)-binding Rossmann-fold domains"/>
    <property type="match status" value="1"/>
</dbReference>
<reference evidence="4" key="1">
    <citation type="submission" date="2018-05" db="EMBL/GenBank/DDBJ databases">
        <authorList>
            <person name="Lanie J.A."/>
            <person name="Ng W.-L."/>
            <person name="Kazmierczak K.M."/>
            <person name="Andrzejewski T.M."/>
            <person name="Davidsen T.M."/>
            <person name="Wayne K.J."/>
            <person name="Tettelin H."/>
            <person name="Glass J.I."/>
            <person name="Rusch D."/>
            <person name="Podicherti R."/>
            <person name="Tsui H.-C.T."/>
            <person name="Winkler M.E."/>
        </authorList>
    </citation>
    <scope>NUCLEOTIDE SEQUENCE</scope>
</reference>
<evidence type="ECO:0000313" key="4">
    <source>
        <dbReference type="EMBL" id="SVB52504.1"/>
    </source>
</evidence>
<accession>A0A382EQR6</accession>
<evidence type="ECO:0000259" key="2">
    <source>
        <dbReference type="Pfam" id="PF01408"/>
    </source>
</evidence>
<feature type="domain" description="Gfo/Idh/MocA-like oxidoreductase N-terminal" evidence="2">
    <location>
        <begin position="30"/>
        <end position="161"/>
    </location>
</feature>
<dbReference type="GO" id="GO:0016491">
    <property type="term" value="F:oxidoreductase activity"/>
    <property type="evidence" value="ECO:0007669"/>
    <property type="project" value="UniProtKB-KW"/>
</dbReference>
<evidence type="ECO:0000259" key="3">
    <source>
        <dbReference type="Pfam" id="PF22725"/>
    </source>
</evidence>
<dbReference type="EMBL" id="UINC01045578">
    <property type="protein sequence ID" value="SVB52504.1"/>
    <property type="molecule type" value="Genomic_DNA"/>
</dbReference>
<dbReference type="AlphaFoldDB" id="A0A382EQR6"/>
<feature type="non-terminal residue" evidence="4">
    <location>
        <position position="1"/>
    </location>
</feature>
<dbReference type="PANTHER" id="PTHR43818">
    <property type="entry name" value="BCDNA.GH03377"/>
    <property type="match status" value="1"/>
</dbReference>